<sequence length="41" mass="4372">MYVDTHVIASLVLIASMVVITGVGIKLLRQAMKRDAASGSR</sequence>
<evidence type="ECO:0000256" key="1">
    <source>
        <dbReference type="SAM" id="Phobius"/>
    </source>
</evidence>
<feature type="transmembrane region" description="Helical" evidence="1">
    <location>
        <begin position="6"/>
        <end position="28"/>
    </location>
</feature>
<gene>
    <name evidence="2" type="ORF">QLQ84_00295</name>
</gene>
<keyword evidence="1" id="KW-0472">Membrane</keyword>
<name>A0ABT6VE17_9GAMM</name>
<comment type="caution">
    <text evidence="2">The sequence shown here is derived from an EMBL/GenBank/DDBJ whole genome shotgun (WGS) entry which is preliminary data.</text>
</comment>
<dbReference type="EMBL" id="JASCQO010000005">
    <property type="protein sequence ID" value="MDI5932221.1"/>
    <property type="molecule type" value="Genomic_DNA"/>
</dbReference>
<protein>
    <recommendedName>
        <fullName evidence="4">DUF3149 domain-containing protein</fullName>
    </recommendedName>
</protein>
<organism evidence="2 3">
    <name type="scientific">Halomonas kalidii</name>
    <dbReference type="NCBI Taxonomy" id="3043293"/>
    <lineage>
        <taxon>Bacteria</taxon>
        <taxon>Pseudomonadati</taxon>
        <taxon>Pseudomonadota</taxon>
        <taxon>Gammaproteobacteria</taxon>
        <taxon>Oceanospirillales</taxon>
        <taxon>Halomonadaceae</taxon>
        <taxon>Halomonas</taxon>
    </lineage>
</organism>
<proteinExistence type="predicted"/>
<keyword evidence="1" id="KW-1133">Transmembrane helix</keyword>
<keyword evidence="1" id="KW-0812">Transmembrane</keyword>
<dbReference type="RefSeq" id="WP_276308822.1">
    <property type="nucleotide sequence ID" value="NZ_JASCQO010000005.1"/>
</dbReference>
<dbReference type="Proteomes" id="UP001244242">
    <property type="component" value="Unassembled WGS sequence"/>
</dbReference>
<keyword evidence="3" id="KW-1185">Reference proteome</keyword>
<accession>A0ABT6VE17</accession>
<evidence type="ECO:0000313" key="2">
    <source>
        <dbReference type="EMBL" id="MDI5932221.1"/>
    </source>
</evidence>
<evidence type="ECO:0008006" key="4">
    <source>
        <dbReference type="Google" id="ProtNLM"/>
    </source>
</evidence>
<evidence type="ECO:0000313" key="3">
    <source>
        <dbReference type="Proteomes" id="UP001244242"/>
    </source>
</evidence>
<reference evidence="2 3" key="1">
    <citation type="submission" date="2023-04" db="EMBL/GenBank/DDBJ databases">
        <title>Halomonas strains isolated from rhizosphere soil.</title>
        <authorList>
            <person name="Xu L."/>
            <person name="Sun J.-Q."/>
        </authorList>
    </citation>
    <scope>NUCLEOTIDE SEQUENCE [LARGE SCALE GENOMIC DNA]</scope>
    <source>
        <strain evidence="2 3">LN1S58</strain>
    </source>
</reference>